<proteinExistence type="predicted"/>
<dbReference type="AlphaFoldDB" id="A0A853ARX6"/>
<comment type="caution">
    <text evidence="1">The sequence shown here is derived from an EMBL/GenBank/DDBJ whole genome shotgun (WGS) entry which is preliminary data.</text>
</comment>
<keyword evidence="2" id="KW-1185">Reference proteome</keyword>
<evidence type="ECO:0000313" key="2">
    <source>
        <dbReference type="Proteomes" id="UP000587002"/>
    </source>
</evidence>
<dbReference type="EMBL" id="JACCFJ010000001">
    <property type="protein sequence ID" value="NYI84431.1"/>
    <property type="molecule type" value="Genomic_DNA"/>
</dbReference>
<reference evidence="1 2" key="1">
    <citation type="submission" date="2020-07" db="EMBL/GenBank/DDBJ databases">
        <title>Sequencing the genomes of 1000 actinobacteria strains.</title>
        <authorList>
            <person name="Klenk H.-P."/>
        </authorList>
    </citation>
    <scope>NUCLEOTIDE SEQUENCE [LARGE SCALE GENOMIC DNA]</scope>
    <source>
        <strain evidence="1 2">DSM 44065</strain>
    </source>
</reference>
<evidence type="ECO:0000313" key="1">
    <source>
        <dbReference type="EMBL" id="NYI84431.1"/>
    </source>
</evidence>
<organism evidence="1 2">
    <name type="scientific">Saccharopolyspora hordei</name>
    <dbReference type="NCBI Taxonomy" id="1838"/>
    <lineage>
        <taxon>Bacteria</taxon>
        <taxon>Bacillati</taxon>
        <taxon>Actinomycetota</taxon>
        <taxon>Actinomycetes</taxon>
        <taxon>Pseudonocardiales</taxon>
        <taxon>Pseudonocardiaceae</taxon>
        <taxon>Saccharopolyspora</taxon>
    </lineage>
</organism>
<dbReference type="RefSeq" id="WP_179721571.1">
    <property type="nucleotide sequence ID" value="NZ_BAABFH010000001.1"/>
</dbReference>
<sequence>MTFLQPQTAPLTTCSLDELDRRAKLAETCMNLALEQRCWAPLQRYRQEMLIVQAEIRRRLDALEDSPGHVGTRLGEQTDDRFCLAPEGDDAVGLA</sequence>
<accession>A0A853ARX6</accession>
<gene>
    <name evidence="1" type="ORF">HNR68_003061</name>
</gene>
<protein>
    <submittedName>
        <fullName evidence="1">Uncharacterized protein</fullName>
    </submittedName>
</protein>
<name>A0A853ARX6_9PSEU</name>
<dbReference type="Proteomes" id="UP000587002">
    <property type="component" value="Unassembled WGS sequence"/>
</dbReference>